<comment type="caution">
    <text evidence="1">The sequence shown here is derived from an EMBL/GenBank/DDBJ whole genome shotgun (WGS) entry which is preliminary data.</text>
</comment>
<proteinExistence type="predicted"/>
<accession>A0A8J5CNL9</accession>
<organism evidence="1 2">
    <name type="scientific">Chionoecetes opilio</name>
    <name type="common">Atlantic snow crab</name>
    <name type="synonym">Cancer opilio</name>
    <dbReference type="NCBI Taxonomy" id="41210"/>
    <lineage>
        <taxon>Eukaryota</taxon>
        <taxon>Metazoa</taxon>
        <taxon>Ecdysozoa</taxon>
        <taxon>Arthropoda</taxon>
        <taxon>Crustacea</taxon>
        <taxon>Multicrustacea</taxon>
        <taxon>Malacostraca</taxon>
        <taxon>Eumalacostraca</taxon>
        <taxon>Eucarida</taxon>
        <taxon>Decapoda</taxon>
        <taxon>Pleocyemata</taxon>
        <taxon>Brachyura</taxon>
        <taxon>Eubrachyura</taxon>
        <taxon>Majoidea</taxon>
        <taxon>Majidae</taxon>
        <taxon>Chionoecetes</taxon>
    </lineage>
</organism>
<dbReference type="EMBL" id="JACEEZ010018378">
    <property type="protein sequence ID" value="KAG0716989.1"/>
    <property type="molecule type" value="Genomic_DNA"/>
</dbReference>
<dbReference type="Proteomes" id="UP000770661">
    <property type="component" value="Unassembled WGS sequence"/>
</dbReference>
<dbReference type="OrthoDB" id="6627880at2759"/>
<evidence type="ECO:0000313" key="1">
    <source>
        <dbReference type="EMBL" id="KAG0716989.1"/>
    </source>
</evidence>
<gene>
    <name evidence="1" type="ORF">GWK47_008361</name>
</gene>
<keyword evidence="2" id="KW-1185">Reference proteome</keyword>
<reference evidence="1" key="1">
    <citation type="submission" date="2020-07" db="EMBL/GenBank/DDBJ databases">
        <title>The High-quality genome of the commercially important snow crab, Chionoecetes opilio.</title>
        <authorList>
            <person name="Jeong J.-H."/>
            <person name="Ryu S."/>
        </authorList>
    </citation>
    <scope>NUCLEOTIDE SEQUENCE</scope>
    <source>
        <strain evidence="1">MADBK_172401_WGS</strain>
        <tissue evidence="1">Digestive gland</tissue>
    </source>
</reference>
<evidence type="ECO:0000313" key="2">
    <source>
        <dbReference type="Proteomes" id="UP000770661"/>
    </source>
</evidence>
<sequence>MAKASTASSFRWLKSHLSLTGRGGRSERVALSLALVDCSNGMNAPLSVKASVDDVRFLEILKTYPEPNVAQGSRHPATPLCTFREEKRRDCRFRLKLMLRRRSQMVKALDKPASKKELNIGGKKDGRFPSSLSSFVHFRRHGPSLRNSTADEDFLAKDPGIV</sequence>
<name>A0A8J5CNL9_CHIOP</name>
<protein>
    <submittedName>
        <fullName evidence="1">Uncharacterized protein</fullName>
    </submittedName>
</protein>
<dbReference type="AlphaFoldDB" id="A0A8J5CNL9"/>